<dbReference type="PANTHER" id="PTHR35890">
    <property type="match status" value="1"/>
</dbReference>
<evidence type="ECO:0000313" key="3">
    <source>
        <dbReference type="EMBL" id="SCB88171.1"/>
    </source>
</evidence>
<accession>A0A1C4A0S4</accession>
<dbReference type="PROSITE" id="PS51257">
    <property type="entry name" value="PROKAR_LIPOPROTEIN"/>
    <property type="match status" value="1"/>
</dbReference>
<name>A0A1C4A0S4_9GAMM</name>
<dbReference type="PIRSF" id="PIRSF006865">
    <property type="entry name" value="Prot_inh_ecotin"/>
    <property type="match status" value="1"/>
</dbReference>
<dbReference type="Pfam" id="PF03974">
    <property type="entry name" value="Ecotin"/>
    <property type="match status" value="1"/>
</dbReference>
<keyword evidence="4" id="KW-1185">Reference proteome</keyword>
<dbReference type="Gene3D" id="4.10.1230.10">
    <property type="entry name" value="Ecotin, trypsin inhibitor"/>
    <property type="match status" value="1"/>
</dbReference>
<dbReference type="SUPFAM" id="SSF49772">
    <property type="entry name" value="Ecotin, trypsin inhibitor"/>
    <property type="match status" value="1"/>
</dbReference>
<dbReference type="AlphaFoldDB" id="A0A1C4A0S4"/>
<comment type="similarity">
    <text evidence="1">Belongs to the protease inhibitor I11 (ecotin) family.</text>
</comment>
<protein>
    <submittedName>
        <fullName evidence="3">Ecotin</fullName>
    </submittedName>
</protein>
<dbReference type="InterPro" id="IPR036198">
    <property type="entry name" value="Ecotin_sf"/>
</dbReference>
<dbReference type="GO" id="GO:0004867">
    <property type="term" value="F:serine-type endopeptidase inhibitor activity"/>
    <property type="evidence" value="ECO:0007669"/>
    <property type="project" value="InterPro"/>
</dbReference>
<organism evidence="3 4">
    <name type="scientific">Gilliamella intestini</name>
    <dbReference type="NCBI Taxonomy" id="1798183"/>
    <lineage>
        <taxon>Bacteria</taxon>
        <taxon>Pseudomonadati</taxon>
        <taxon>Pseudomonadota</taxon>
        <taxon>Gammaproteobacteria</taxon>
        <taxon>Orbales</taxon>
        <taxon>Orbaceae</taxon>
        <taxon>Gilliamella</taxon>
    </lineage>
</organism>
<dbReference type="Proteomes" id="UP000199698">
    <property type="component" value="Unassembled WGS sequence"/>
</dbReference>
<dbReference type="Gene3D" id="2.60.40.550">
    <property type="entry name" value="Ecotin"/>
    <property type="match status" value="1"/>
</dbReference>
<dbReference type="PANTHER" id="PTHR35890:SF3">
    <property type="entry name" value="ECOTIN"/>
    <property type="match status" value="1"/>
</dbReference>
<dbReference type="STRING" id="1798183.GA0061080_100780"/>
<dbReference type="RefSeq" id="WP_091120981.1">
    <property type="nucleotide sequence ID" value="NZ_FMBA01000007.1"/>
</dbReference>
<dbReference type="OrthoDB" id="997196at2"/>
<dbReference type="InterPro" id="IPR027438">
    <property type="entry name" value="Ecotin_C"/>
</dbReference>
<sequence length="164" mass="18112">MKKLMLLTLLGVALTACANSPKMKPIAQNANDTAPFPTAQAGFTRYAIHLPAITNENNTKVEVIIGKEMNVDCNFHNLGGVVKQEELKGWGYSYYVVEKTVGNLSTLMACPEGSNKNEFVTISHNLGLLNYNSSLPLVFYVPNDLQVKYRVWQPNSKTMQATAE</sequence>
<evidence type="ECO:0000313" key="4">
    <source>
        <dbReference type="Proteomes" id="UP000199698"/>
    </source>
</evidence>
<gene>
    <name evidence="3" type="ORF">GA0061080_100780</name>
</gene>
<feature type="signal peptide" evidence="2">
    <location>
        <begin position="1"/>
        <end position="18"/>
    </location>
</feature>
<keyword evidence="2" id="KW-0732">Signal</keyword>
<dbReference type="EMBL" id="FMBA01000007">
    <property type="protein sequence ID" value="SCB88171.1"/>
    <property type="molecule type" value="Genomic_DNA"/>
</dbReference>
<feature type="chain" id="PRO_5008688395" evidence="2">
    <location>
        <begin position="19"/>
        <end position="164"/>
    </location>
</feature>
<dbReference type="NCBIfam" id="NF002987">
    <property type="entry name" value="PRK03719.1"/>
    <property type="match status" value="1"/>
</dbReference>
<proteinExistence type="inferred from homology"/>
<dbReference type="InterPro" id="IPR005658">
    <property type="entry name" value="Prot_inh_ecotin"/>
</dbReference>
<reference evidence="4" key="1">
    <citation type="submission" date="2016-08" db="EMBL/GenBank/DDBJ databases">
        <authorList>
            <person name="Varghese N."/>
            <person name="Submissions Spin"/>
        </authorList>
    </citation>
    <scope>NUCLEOTIDE SEQUENCE [LARGE SCALE GENOMIC DNA]</scope>
    <source>
        <strain evidence="4">R-53144</strain>
    </source>
</reference>
<evidence type="ECO:0000256" key="1">
    <source>
        <dbReference type="ARBA" id="ARBA00010558"/>
    </source>
</evidence>
<evidence type="ECO:0000256" key="2">
    <source>
        <dbReference type="SAM" id="SignalP"/>
    </source>
</evidence>